<dbReference type="AlphaFoldDB" id="A0A1M7YZF2"/>
<reference evidence="2" key="1">
    <citation type="submission" date="2016-12" db="EMBL/GenBank/DDBJ databases">
        <authorList>
            <person name="Rodrigo-Torres L."/>
            <person name="Arahal R.D."/>
            <person name="Lucena T."/>
        </authorList>
    </citation>
    <scope>NUCLEOTIDE SEQUENCE [LARGE SCALE GENOMIC DNA]</scope>
</reference>
<name>A0A1M7YZF2_9VIBR</name>
<protein>
    <submittedName>
        <fullName evidence="1">Uncharacterized protein</fullName>
    </submittedName>
</protein>
<organism evidence="1 2">
    <name type="scientific">Vibrio quintilis</name>
    <dbReference type="NCBI Taxonomy" id="1117707"/>
    <lineage>
        <taxon>Bacteria</taxon>
        <taxon>Pseudomonadati</taxon>
        <taxon>Pseudomonadota</taxon>
        <taxon>Gammaproteobacteria</taxon>
        <taxon>Vibrionales</taxon>
        <taxon>Vibrionaceae</taxon>
        <taxon>Vibrio</taxon>
    </lineage>
</organism>
<accession>A0A1M7YZF2</accession>
<proteinExistence type="predicted"/>
<dbReference type="RefSeq" id="WP_143169408.1">
    <property type="nucleotide sequence ID" value="NZ_AP024897.1"/>
</dbReference>
<dbReference type="EMBL" id="FRFG01000054">
    <property type="protein sequence ID" value="SHO58067.1"/>
    <property type="molecule type" value="Genomic_DNA"/>
</dbReference>
<dbReference type="STRING" id="1117707.VQ7734_03837"/>
<gene>
    <name evidence="1" type="ORF">VQ7734_03837</name>
</gene>
<keyword evidence="2" id="KW-1185">Reference proteome</keyword>
<sequence>MTEIEKKIKELSYHIDKAMIFESDDEDEEYHINKSSKDRVLKFILEQHDNLKNKIISHDEFVELFNRCILILVSNTGCSEDFEILELILDELYTEQLIDKDKYNEIINGSNLGRWLD</sequence>
<evidence type="ECO:0000313" key="2">
    <source>
        <dbReference type="Proteomes" id="UP000184600"/>
    </source>
</evidence>
<evidence type="ECO:0000313" key="1">
    <source>
        <dbReference type="EMBL" id="SHO58067.1"/>
    </source>
</evidence>
<dbReference type="Proteomes" id="UP000184600">
    <property type="component" value="Unassembled WGS sequence"/>
</dbReference>